<evidence type="ECO:0000256" key="2">
    <source>
        <dbReference type="ARBA" id="ARBA00023242"/>
    </source>
</evidence>
<dbReference type="PANTHER" id="PTHR15141">
    <property type="entry name" value="TRANSCRIPTION ELONGATION FACTOR B POLYPEPTIDE 3"/>
    <property type="match status" value="1"/>
</dbReference>
<evidence type="ECO:0000259" key="5">
    <source>
        <dbReference type="PROSITE" id="PS51319"/>
    </source>
</evidence>
<feature type="compositionally biased region" description="Basic and acidic residues" evidence="4">
    <location>
        <begin position="108"/>
        <end position="140"/>
    </location>
</feature>
<dbReference type="GO" id="GO:0006368">
    <property type="term" value="P:transcription elongation by RNA polymerase II"/>
    <property type="evidence" value="ECO:0007669"/>
    <property type="project" value="InterPro"/>
</dbReference>
<dbReference type="InterPro" id="IPR003617">
    <property type="entry name" value="TFIIS/CRSP70_N_sub"/>
</dbReference>
<dbReference type="Proteomes" id="UP001066276">
    <property type="component" value="Chromosome 5"/>
</dbReference>
<dbReference type="SUPFAM" id="SSF47676">
    <property type="entry name" value="Conserved domain common to transcription factors TFIIS, elongin A, CRSP70"/>
    <property type="match status" value="1"/>
</dbReference>
<dbReference type="GO" id="GO:0070449">
    <property type="term" value="C:elongin complex"/>
    <property type="evidence" value="ECO:0007669"/>
    <property type="project" value="InterPro"/>
</dbReference>
<dbReference type="Gene3D" id="1.20.930.10">
    <property type="entry name" value="Conserved domain common to transcription factors TFIIS, elongin A, CRSP70"/>
    <property type="match status" value="1"/>
</dbReference>
<feature type="compositionally biased region" description="Low complexity" evidence="4">
    <location>
        <begin position="545"/>
        <end position="566"/>
    </location>
</feature>
<feature type="region of interest" description="Disordered" evidence="4">
    <location>
        <begin position="543"/>
        <end position="581"/>
    </location>
</feature>
<evidence type="ECO:0000313" key="6">
    <source>
        <dbReference type="EMBL" id="KAJ1150403.1"/>
    </source>
</evidence>
<accession>A0AAV7RHI9</accession>
<keyword evidence="7" id="KW-1185">Reference proteome</keyword>
<dbReference type="Pfam" id="PF08711">
    <property type="entry name" value="Med26"/>
    <property type="match status" value="1"/>
</dbReference>
<comment type="caution">
    <text evidence="6">The sequence shown here is derived from an EMBL/GenBank/DDBJ whole genome shotgun (WGS) entry which is preliminary data.</text>
</comment>
<feature type="domain" description="TFIIS N-terminal" evidence="5">
    <location>
        <begin position="13"/>
        <end position="85"/>
    </location>
</feature>
<dbReference type="PANTHER" id="PTHR15141:SF49">
    <property type="entry name" value="TFIIS N-TERMINAL DOMAIN-CONTAINING PROTEIN"/>
    <property type="match status" value="1"/>
</dbReference>
<feature type="compositionally biased region" description="Basic and acidic residues" evidence="4">
    <location>
        <begin position="291"/>
        <end position="301"/>
    </location>
</feature>
<feature type="region of interest" description="Disordered" evidence="4">
    <location>
        <begin position="82"/>
        <end position="301"/>
    </location>
</feature>
<keyword evidence="2 3" id="KW-0539">Nucleus</keyword>
<dbReference type="InterPro" id="IPR010684">
    <property type="entry name" value="RNA_pol_II_trans_fac_SIII_A"/>
</dbReference>
<evidence type="ECO:0000256" key="4">
    <source>
        <dbReference type="SAM" id="MobiDB-lite"/>
    </source>
</evidence>
<comment type="subcellular location">
    <subcellularLocation>
        <location evidence="1 3">Nucleus</location>
    </subcellularLocation>
</comment>
<feature type="compositionally biased region" description="Basic and acidic residues" evidence="4">
    <location>
        <begin position="209"/>
        <end position="218"/>
    </location>
</feature>
<evidence type="ECO:0000256" key="1">
    <source>
        <dbReference type="ARBA" id="ARBA00004123"/>
    </source>
</evidence>
<proteinExistence type="predicted"/>
<dbReference type="PROSITE" id="PS51319">
    <property type="entry name" value="TFIIS_N"/>
    <property type="match status" value="1"/>
</dbReference>
<dbReference type="Pfam" id="PF06881">
    <property type="entry name" value="Elongin_A"/>
    <property type="match status" value="1"/>
</dbReference>
<dbReference type="InterPro" id="IPR051870">
    <property type="entry name" value="Elongin-A_domain"/>
</dbReference>
<name>A0AAV7RHI9_PLEWA</name>
<dbReference type="SUPFAM" id="SSF81383">
    <property type="entry name" value="F-box domain"/>
    <property type="match status" value="1"/>
</dbReference>
<dbReference type="SMART" id="SM00509">
    <property type="entry name" value="TFS2N"/>
    <property type="match status" value="1"/>
</dbReference>
<dbReference type="EMBL" id="JANPWB010000009">
    <property type="protein sequence ID" value="KAJ1150403.1"/>
    <property type="molecule type" value="Genomic_DNA"/>
</dbReference>
<dbReference type="InterPro" id="IPR017923">
    <property type="entry name" value="TFIIS_N"/>
</dbReference>
<evidence type="ECO:0000256" key="3">
    <source>
        <dbReference type="PROSITE-ProRule" id="PRU00649"/>
    </source>
</evidence>
<gene>
    <name evidence="6" type="ORF">NDU88_003196</name>
</gene>
<sequence>MTTSETRERAMMHRVGQLKERLCNTSLETRKIVKALKELQETKISLDILVETGIGKTVNSLRKHAEVGDMAKSLVSQWKKLVPQETQSDPKQEHSYERNEKSGSSTTKENKPVECKTKGSESVAKEYKETSTKDKCKLTTKDSAYSKTLEGKKSNSSLSKKHLKTAPDASLRSDSKSSIGKQSSSEKLSPGSTTSKKDSSSQKVVMKQSSKEDRKLEKSGIPIQSSTQNGSPKSTTKMVEEDFEPPTMSFESYLNYDQIANKRKKTNNPGNEKNKKTKTDKQPSTLPTKNKLNEEKSKCKPDAVPETLEKKVKVENLTDLLDIPLPKFLPDYSILPSPPYEADKGSTPEALLDEHSDMTCFTGKRLNSKMQVYSGSKPIFLSKMLTLYEQCLRVLQNNIDLLHEVGGVPFEILEPVLERCTPEQLNRIEECNPSFMEESDHLWKKHCQKDFRNEHLLEYESWREMYLRLFSEREEKLQKITKDISSAHSGKPKGRQVKLAYVHCVAKPPRSIRRRQEIFGTAGPIVQPHPVDRLKIQKIEREKLNSSSSTNSPSSSALLVSSPQPSGANQDARRPFKRVAPMMAKSMRAFKNRVGPR</sequence>
<dbReference type="InterPro" id="IPR035441">
    <property type="entry name" value="TFIIS/LEDGF_dom_sf"/>
</dbReference>
<feature type="compositionally biased region" description="Low complexity" evidence="4">
    <location>
        <begin position="176"/>
        <end position="194"/>
    </location>
</feature>
<protein>
    <recommendedName>
        <fullName evidence="5">TFIIS N-terminal domain-containing protein</fullName>
    </recommendedName>
</protein>
<organism evidence="6 7">
    <name type="scientific">Pleurodeles waltl</name>
    <name type="common">Iberian ribbed newt</name>
    <dbReference type="NCBI Taxonomy" id="8319"/>
    <lineage>
        <taxon>Eukaryota</taxon>
        <taxon>Metazoa</taxon>
        <taxon>Chordata</taxon>
        <taxon>Craniata</taxon>
        <taxon>Vertebrata</taxon>
        <taxon>Euteleostomi</taxon>
        <taxon>Amphibia</taxon>
        <taxon>Batrachia</taxon>
        <taxon>Caudata</taxon>
        <taxon>Salamandroidea</taxon>
        <taxon>Salamandridae</taxon>
        <taxon>Pleurodelinae</taxon>
        <taxon>Pleurodeles</taxon>
    </lineage>
</organism>
<reference evidence="6" key="1">
    <citation type="journal article" date="2022" name="bioRxiv">
        <title>Sequencing and chromosome-scale assembly of the giantPleurodeles waltlgenome.</title>
        <authorList>
            <person name="Brown T."/>
            <person name="Elewa A."/>
            <person name="Iarovenko S."/>
            <person name="Subramanian E."/>
            <person name="Araus A.J."/>
            <person name="Petzold A."/>
            <person name="Susuki M."/>
            <person name="Suzuki K.-i.T."/>
            <person name="Hayashi T."/>
            <person name="Toyoda A."/>
            <person name="Oliveira C."/>
            <person name="Osipova E."/>
            <person name="Leigh N.D."/>
            <person name="Simon A."/>
            <person name="Yun M.H."/>
        </authorList>
    </citation>
    <scope>NUCLEOTIDE SEQUENCE</scope>
    <source>
        <strain evidence="6">20211129_DDA</strain>
        <tissue evidence="6">Liver</tissue>
    </source>
</reference>
<dbReference type="CDD" id="cd00183">
    <property type="entry name" value="TFIIS_I"/>
    <property type="match status" value="1"/>
</dbReference>
<dbReference type="AlphaFoldDB" id="A0AAV7RHI9"/>
<evidence type="ECO:0000313" key="7">
    <source>
        <dbReference type="Proteomes" id="UP001066276"/>
    </source>
</evidence>
<feature type="compositionally biased region" description="Basic and acidic residues" evidence="4">
    <location>
        <begin position="272"/>
        <end position="281"/>
    </location>
</feature>
<feature type="compositionally biased region" description="Polar residues" evidence="4">
    <location>
        <begin position="222"/>
        <end position="237"/>
    </location>
</feature>
<dbReference type="InterPro" id="IPR036047">
    <property type="entry name" value="F-box-like_dom_sf"/>
</dbReference>
<dbReference type="Gene3D" id="6.10.250.3180">
    <property type="match status" value="1"/>
</dbReference>
<feature type="compositionally biased region" description="Basic and acidic residues" evidence="4">
    <location>
        <begin position="88"/>
        <end position="101"/>
    </location>
</feature>